<comment type="caution">
    <text evidence="8">The sequence shown here is derived from an EMBL/GenBank/DDBJ whole genome shotgun (WGS) entry which is preliminary data.</text>
</comment>
<dbReference type="EMBL" id="WIGN01000078">
    <property type="protein sequence ID" value="KAF6811127.1"/>
    <property type="molecule type" value="Genomic_DNA"/>
</dbReference>
<dbReference type="AlphaFoldDB" id="A0A8H6MW30"/>
<dbReference type="PANTHER" id="PTHR15549">
    <property type="entry name" value="PAIRED IMMUNOGLOBULIN-LIKE TYPE 2 RECEPTOR"/>
    <property type="match status" value="1"/>
</dbReference>
<evidence type="ECO:0000256" key="3">
    <source>
        <dbReference type="ARBA" id="ARBA00022989"/>
    </source>
</evidence>
<feature type="transmembrane region" description="Helical" evidence="6">
    <location>
        <begin position="214"/>
        <end position="236"/>
    </location>
</feature>
<feature type="chain" id="PRO_5034898128" evidence="7">
    <location>
        <begin position="19"/>
        <end position="317"/>
    </location>
</feature>
<keyword evidence="7" id="KW-0732">Signal</keyword>
<evidence type="ECO:0000313" key="8">
    <source>
        <dbReference type="EMBL" id="KAF6811127.1"/>
    </source>
</evidence>
<evidence type="ECO:0000256" key="1">
    <source>
        <dbReference type="ARBA" id="ARBA00004167"/>
    </source>
</evidence>
<feature type="signal peptide" evidence="7">
    <location>
        <begin position="1"/>
        <end position="18"/>
    </location>
</feature>
<name>A0A8H6MW30_9PEZI</name>
<organism evidence="8 9">
    <name type="scientific">Colletotrichum sojae</name>
    <dbReference type="NCBI Taxonomy" id="2175907"/>
    <lineage>
        <taxon>Eukaryota</taxon>
        <taxon>Fungi</taxon>
        <taxon>Dikarya</taxon>
        <taxon>Ascomycota</taxon>
        <taxon>Pezizomycotina</taxon>
        <taxon>Sordariomycetes</taxon>
        <taxon>Hypocreomycetidae</taxon>
        <taxon>Glomerellales</taxon>
        <taxon>Glomerellaceae</taxon>
        <taxon>Colletotrichum</taxon>
        <taxon>Colletotrichum orchidearum species complex</taxon>
    </lineage>
</organism>
<evidence type="ECO:0000256" key="6">
    <source>
        <dbReference type="SAM" id="Phobius"/>
    </source>
</evidence>
<reference evidence="8 9" key="1">
    <citation type="journal article" date="2020" name="Phytopathology">
        <title>Genome Sequence Resources of Colletotrichum truncatum, C. plurivorum, C. musicola, and C. sojae: Four Species Pathogenic to Soybean (Glycine max).</title>
        <authorList>
            <person name="Rogerio F."/>
            <person name="Boufleur T.R."/>
            <person name="Ciampi-Guillardi M."/>
            <person name="Sukno S.A."/>
            <person name="Thon M.R."/>
            <person name="Massola Junior N.S."/>
            <person name="Baroncelli R."/>
        </authorList>
    </citation>
    <scope>NUCLEOTIDE SEQUENCE [LARGE SCALE GENOMIC DNA]</scope>
    <source>
        <strain evidence="8 9">LFN0009</strain>
    </source>
</reference>
<feature type="compositionally biased region" description="Low complexity" evidence="5">
    <location>
        <begin position="185"/>
        <end position="202"/>
    </location>
</feature>
<evidence type="ECO:0000256" key="5">
    <source>
        <dbReference type="SAM" id="MobiDB-lite"/>
    </source>
</evidence>
<dbReference type="PANTHER" id="PTHR15549:SF30">
    <property type="entry name" value="MID2 DOMAIN-CONTAINING PROTEIN"/>
    <property type="match status" value="1"/>
</dbReference>
<dbReference type="GO" id="GO:0071944">
    <property type="term" value="C:cell periphery"/>
    <property type="evidence" value="ECO:0007669"/>
    <property type="project" value="UniProtKB-ARBA"/>
</dbReference>
<dbReference type="InterPro" id="IPR051694">
    <property type="entry name" value="Immunoregulatory_rcpt-like"/>
</dbReference>
<keyword evidence="9" id="KW-1185">Reference proteome</keyword>
<accession>A0A8H6MW30</accession>
<dbReference type="Proteomes" id="UP000652219">
    <property type="component" value="Unassembled WGS sequence"/>
</dbReference>
<feature type="region of interest" description="Disordered" evidence="5">
    <location>
        <begin position="185"/>
        <end position="210"/>
    </location>
</feature>
<sequence>MRGLLLIALSALAGTVVGQGACFVPNGTNRHDLTNANIQKYVACDSGGHSMCCNRAGDKCQPDGLCWSEEHRQLWRESCTDPTWQSPKCLKLCISDEYVSDDGTPASGMDMMVTQCTDGSYCCGNGQNATECCDSGRGVRIVNGQVVASTASESSSTTFTSLISVTSAPSTLGFSTTPISSLASHTSLSSTASPTATPASASDGTESSGSKGGVIGGAVGGGVCAVAAGLAAWFFWLKRRKRSNDSAGAEAELAGEKSFTVEEAMAMPLSPAPRYTRREFPREPPREPPRETPGEVSELPGDPHPVELESGPPPKGW</sequence>
<feature type="region of interest" description="Disordered" evidence="5">
    <location>
        <begin position="264"/>
        <end position="317"/>
    </location>
</feature>
<feature type="compositionally biased region" description="Basic and acidic residues" evidence="5">
    <location>
        <begin position="276"/>
        <end position="293"/>
    </location>
</feature>
<evidence type="ECO:0000313" key="9">
    <source>
        <dbReference type="Proteomes" id="UP000652219"/>
    </source>
</evidence>
<proteinExistence type="predicted"/>
<evidence type="ECO:0000256" key="7">
    <source>
        <dbReference type="SAM" id="SignalP"/>
    </source>
</evidence>
<protein>
    <submittedName>
        <fullName evidence="8">Uncharacterized protein</fullName>
    </submittedName>
</protein>
<keyword evidence="4 6" id="KW-0472">Membrane</keyword>
<gene>
    <name evidence="8" type="ORF">CSOJ01_05932</name>
</gene>
<dbReference type="GO" id="GO:0016020">
    <property type="term" value="C:membrane"/>
    <property type="evidence" value="ECO:0007669"/>
    <property type="project" value="UniProtKB-SubCell"/>
</dbReference>
<evidence type="ECO:0000256" key="2">
    <source>
        <dbReference type="ARBA" id="ARBA00022692"/>
    </source>
</evidence>
<keyword evidence="2 6" id="KW-0812">Transmembrane</keyword>
<keyword evidence="3 6" id="KW-1133">Transmembrane helix</keyword>
<evidence type="ECO:0000256" key="4">
    <source>
        <dbReference type="ARBA" id="ARBA00023136"/>
    </source>
</evidence>
<comment type="subcellular location">
    <subcellularLocation>
        <location evidence="1">Membrane</location>
        <topology evidence="1">Single-pass membrane protein</topology>
    </subcellularLocation>
</comment>